<reference evidence="2 3" key="1">
    <citation type="submission" date="2015-09" db="EMBL/GenBank/DDBJ databases">
        <authorList>
            <consortium name="Swine Surveillance"/>
        </authorList>
    </citation>
    <scope>NUCLEOTIDE SEQUENCE [LARGE SCALE GENOMIC DNA]</scope>
    <source>
        <strain evidence="2 3">CECT 5294</strain>
    </source>
</reference>
<organism evidence="2 3">
    <name type="scientific">Thalassobacter stenotrophicus</name>
    <dbReference type="NCBI Taxonomy" id="266809"/>
    <lineage>
        <taxon>Bacteria</taxon>
        <taxon>Pseudomonadati</taxon>
        <taxon>Pseudomonadota</taxon>
        <taxon>Alphaproteobacteria</taxon>
        <taxon>Rhodobacterales</taxon>
        <taxon>Roseobacteraceae</taxon>
        <taxon>Thalassobacter</taxon>
    </lineage>
</organism>
<dbReference type="InterPro" id="IPR036388">
    <property type="entry name" value="WH-like_DNA-bd_sf"/>
</dbReference>
<accession>A0A0P1EZB4</accession>
<protein>
    <recommendedName>
        <fullName evidence="4">Helix-turn-helix domain-containing protein</fullName>
    </recommendedName>
</protein>
<evidence type="ECO:0008006" key="4">
    <source>
        <dbReference type="Google" id="ProtNLM"/>
    </source>
</evidence>
<dbReference type="Proteomes" id="UP000051298">
    <property type="component" value="Unassembled WGS sequence"/>
</dbReference>
<evidence type="ECO:0000256" key="1">
    <source>
        <dbReference type="SAM" id="MobiDB-lite"/>
    </source>
</evidence>
<proteinExistence type="predicted"/>
<feature type="region of interest" description="Disordered" evidence="1">
    <location>
        <begin position="89"/>
        <end position="112"/>
    </location>
</feature>
<evidence type="ECO:0000313" key="3">
    <source>
        <dbReference type="Proteomes" id="UP000051298"/>
    </source>
</evidence>
<name>A0A0P1EZB4_9RHOB</name>
<sequence>MTALAMKQPGLKPATKIVLYWLAEHHNGETGACFPSLKTLERKCEMNRSTVVRHLEALEQLGLIKRNRRERDNGSQTSTAYILHLPPVAERNSPCGKTQQAPVAKRDPHNLGNINLGIEPEDDHRDAAIKADQPAQGGLIQVSEPPLEGNIGSDVAKASGGLREGCLSIEEEFERVWEHYPRKVGKGAARKAWAKARKRATYAEVTGPLGVWIKLQRGTPVEKTPHFTTWLNQERWLDDQTHARNRAETTTDRLNRLGSASTEDRCDAIARPRRTPPQIELRMDPWRQ</sequence>
<dbReference type="InterPro" id="IPR036390">
    <property type="entry name" value="WH_DNA-bd_sf"/>
</dbReference>
<dbReference type="EMBL" id="CYRX01000025">
    <property type="protein sequence ID" value="CUH60259.1"/>
    <property type="molecule type" value="Genomic_DNA"/>
</dbReference>
<gene>
    <name evidence="2" type="ORF">THS5294_01548</name>
</gene>
<dbReference type="SUPFAM" id="SSF46785">
    <property type="entry name" value="Winged helix' DNA-binding domain"/>
    <property type="match status" value="1"/>
</dbReference>
<evidence type="ECO:0000313" key="2">
    <source>
        <dbReference type="EMBL" id="CUH60259.1"/>
    </source>
</evidence>
<dbReference type="Pfam" id="PF13730">
    <property type="entry name" value="HTH_36"/>
    <property type="match status" value="1"/>
</dbReference>
<dbReference type="Gene3D" id="1.10.10.10">
    <property type="entry name" value="Winged helix-like DNA-binding domain superfamily/Winged helix DNA-binding domain"/>
    <property type="match status" value="1"/>
</dbReference>
<dbReference type="AlphaFoldDB" id="A0A0P1EZB4"/>
<dbReference type="RefSeq" id="WP_058123278.1">
    <property type="nucleotide sequence ID" value="NZ_CYRX01000025.1"/>
</dbReference>